<gene>
    <name evidence="1" type="ORF">DL240_11385</name>
</gene>
<keyword evidence="2" id="KW-1185">Reference proteome</keyword>
<comment type="caution">
    <text evidence="1">The sequence shown here is derived from an EMBL/GenBank/DDBJ whole genome shotgun (WGS) entry which is preliminary data.</text>
</comment>
<evidence type="ECO:0000313" key="1">
    <source>
        <dbReference type="EMBL" id="RAL22441.1"/>
    </source>
</evidence>
<dbReference type="Proteomes" id="UP000249169">
    <property type="component" value="Unassembled WGS sequence"/>
</dbReference>
<proteinExistence type="predicted"/>
<protein>
    <submittedName>
        <fullName evidence="1">Uncharacterized protein</fullName>
    </submittedName>
</protein>
<reference evidence="1 2" key="1">
    <citation type="submission" date="2018-05" db="EMBL/GenBank/DDBJ databases">
        <title>Lujinxingia marina gen. nov. sp. nov., a new facultative anaerobic member of the class Deltaproteobacteria, and proposal of Lujinxingaceae fam. nov.</title>
        <authorList>
            <person name="Li C.-M."/>
        </authorList>
    </citation>
    <scope>NUCLEOTIDE SEQUENCE [LARGE SCALE GENOMIC DNA]</scope>
    <source>
        <strain evidence="1 2">B210</strain>
    </source>
</reference>
<dbReference type="OrthoDB" id="5497146at2"/>
<dbReference type="AlphaFoldDB" id="A0A328C548"/>
<accession>A0A328C548</accession>
<evidence type="ECO:0000313" key="2">
    <source>
        <dbReference type="Proteomes" id="UP000249169"/>
    </source>
</evidence>
<sequence length="222" mass="26125">MSSRFLPEAIRGAWFYVPEDYDLTRPHERTRMQLVFRIDGSFTRYQIKNDSRRPVENGDYTYDGNFLILRGRNTDTFRVKQQGYWRWDLEGKKKEQRLLRALVDLDAPLPLSDAASRDIRILPLWVKIHRRFQGPDTIFEAHYSPDDQDPQLVATFFIEELDEKRWIGITPLVTGIEPRTWERIIQDCLLDLFLGKPSDIGVVTLRLLDSGEARVFNYKTSS</sequence>
<dbReference type="EMBL" id="QHKO01000004">
    <property type="protein sequence ID" value="RAL22441.1"/>
    <property type="molecule type" value="Genomic_DNA"/>
</dbReference>
<organism evidence="1 2">
    <name type="scientific">Lujinxingia litoralis</name>
    <dbReference type="NCBI Taxonomy" id="2211119"/>
    <lineage>
        <taxon>Bacteria</taxon>
        <taxon>Deltaproteobacteria</taxon>
        <taxon>Bradymonadales</taxon>
        <taxon>Lujinxingiaceae</taxon>
        <taxon>Lujinxingia</taxon>
    </lineage>
</organism>
<name>A0A328C548_9DELT</name>
<dbReference type="RefSeq" id="WP_111730013.1">
    <property type="nucleotide sequence ID" value="NZ_QHKO01000004.1"/>
</dbReference>